<evidence type="ECO:0000313" key="1">
    <source>
        <dbReference type="EMBL" id="SFV53196.1"/>
    </source>
</evidence>
<name>A0A1W1BI66_9ZZZZ</name>
<dbReference type="PROSITE" id="PS51257">
    <property type="entry name" value="PROKAR_LIPOPROTEIN"/>
    <property type="match status" value="1"/>
</dbReference>
<proteinExistence type="predicted"/>
<protein>
    <recommendedName>
        <fullName evidence="2">Lipoprotein</fullName>
    </recommendedName>
</protein>
<gene>
    <name evidence="1" type="ORF">MNB_SV-9-853</name>
</gene>
<organism evidence="1">
    <name type="scientific">hydrothermal vent metagenome</name>
    <dbReference type="NCBI Taxonomy" id="652676"/>
    <lineage>
        <taxon>unclassified sequences</taxon>
        <taxon>metagenomes</taxon>
        <taxon>ecological metagenomes</taxon>
    </lineage>
</organism>
<reference evidence="1" key="1">
    <citation type="submission" date="2016-10" db="EMBL/GenBank/DDBJ databases">
        <authorList>
            <person name="de Groot N.N."/>
        </authorList>
    </citation>
    <scope>NUCLEOTIDE SEQUENCE</scope>
</reference>
<sequence>MLIKKSVLSIITLYFMAMGCADKEKVYPPTTTEKGPTIFDNSGTLRCSEGNDNLDDVCDYRSVQRRDYTIMWIEDVESPDLIRYRVFKFSYKTNKFLARNGEPVESEKIGDKYYVSVANSYYQISKRSLTEGYSYKRESVF</sequence>
<dbReference type="AlphaFoldDB" id="A0A1W1BI66"/>
<evidence type="ECO:0008006" key="2">
    <source>
        <dbReference type="Google" id="ProtNLM"/>
    </source>
</evidence>
<dbReference type="EMBL" id="FPHG01000018">
    <property type="protein sequence ID" value="SFV53196.1"/>
    <property type="molecule type" value="Genomic_DNA"/>
</dbReference>
<accession>A0A1W1BI66</accession>